<comment type="caution">
    <text evidence="2">The sequence shown here is derived from an EMBL/GenBank/DDBJ whole genome shotgun (WGS) entry which is preliminary data.</text>
</comment>
<reference evidence="2 3" key="1">
    <citation type="submission" date="2019-07" db="EMBL/GenBank/DDBJ databases">
        <title>Whole genome shotgun sequence of Cellulomonas aerilata NBRC 106308.</title>
        <authorList>
            <person name="Hosoyama A."/>
            <person name="Uohara A."/>
            <person name="Ohji S."/>
            <person name="Ichikawa N."/>
        </authorList>
    </citation>
    <scope>NUCLEOTIDE SEQUENCE [LARGE SCALE GENOMIC DNA]</scope>
    <source>
        <strain evidence="2 3">NBRC 106308</strain>
    </source>
</reference>
<sequence length="75" mass="7503">MAALVFSRPVSANRAGVLSTATVLIAAVCAVTALVPFSNTAPRGVAGVLSVAGFAVAAVLRRQARGGWRPCLVPA</sequence>
<evidence type="ECO:0000313" key="3">
    <source>
        <dbReference type="Proteomes" id="UP000321181"/>
    </source>
</evidence>
<evidence type="ECO:0000313" key="2">
    <source>
        <dbReference type="EMBL" id="GEO33520.1"/>
    </source>
</evidence>
<keyword evidence="3" id="KW-1185">Reference proteome</keyword>
<dbReference type="Proteomes" id="UP000321181">
    <property type="component" value="Unassembled WGS sequence"/>
</dbReference>
<feature type="transmembrane region" description="Helical" evidence="1">
    <location>
        <begin position="41"/>
        <end position="60"/>
    </location>
</feature>
<evidence type="ECO:0000256" key="1">
    <source>
        <dbReference type="SAM" id="Phobius"/>
    </source>
</evidence>
<keyword evidence="1" id="KW-1133">Transmembrane helix</keyword>
<accession>A0A512DBB0</accession>
<proteinExistence type="predicted"/>
<dbReference type="EMBL" id="BJYY01000010">
    <property type="protein sequence ID" value="GEO33520.1"/>
    <property type="molecule type" value="Genomic_DNA"/>
</dbReference>
<gene>
    <name evidence="2" type="ORF">CAE01nite_12450</name>
</gene>
<name>A0A512DBB0_9CELL</name>
<feature type="transmembrane region" description="Helical" evidence="1">
    <location>
        <begin position="12"/>
        <end position="35"/>
    </location>
</feature>
<dbReference type="AlphaFoldDB" id="A0A512DBB0"/>
<keyword evidence="1" id="KW-0812">Transmembrane</keyword>
<keyword evidence="1" id="KW-0472">Membrane</keyword>
<organism evidence="2 3">
    <name type="scientific">Cellulomonas aerilata</name>
    <dbReference type="NCBI Taxonomy" id="515326"/>
    <lineage>
        <taxon>Bacteria</taxon>
        <taxon>Bacillati</taxon>
        <taxon>Actinomycetota</taxon>
        <taxon>Actinomycetes</taxon>
        <taxon>Micrococcales</taxon>
        <taxon>Cellulomonadaceae</taxon>
        <taxon>Cellulomonas</taxon>
    </lineage>
</organism>
<protein>
    <submittedName>
        <fullName evidence="2">Uncharacterized protein</fullName>
    </submittedName>
</protein>
<dbReference type="RefSeq" id="WP_146901602.1">
    <property type="nucleotide sequence ID" value="NZ_BAAARM010000002.1"/>
</dbReference>